<dbReference type="RefSeq" id="WP_169927933.1">
    <property type="nucleotide sequence ID" value="NZ_CP012333.1"/>
</dbReference>
<dbReference type="EMBL" id="CP012333">
    <property type="protein sequence ID" value="AKU99494.1"/>
    <property type="molecule type" value="Genomic_DNA"/>
</dbReference>
<gene>
    <name evidence="1" type="ORF">AKJ09_06158</name>
</gene>
<sequence length="53" mass="6038">MDGFRSDHRNVAAIETQAFSVQNAGARSEGSHRVAVHMDYDAGRVHWMKVFYK</sequence>
<dbReference type="AlphaFoldDB" id="A0A0K1Q282"/>
<dbReference type="Proteomes" id="UP000064967">
    <property type="component" value="Chromosome"/>
</dbReference>
<evidence type="ECO:0000313" key="2">
    <source>
        <dbReference type="Proteomes" id="UP000064967"/>
    </source>
</evidence>
<name>A0A0K1Q282_9BACT</name>
<reference evidence="1 2" key="1">
    <citation type="submission" date="2015-08" db="EMBL/GenBank/DDBJ databases">
        <authorList>
            <person name="Babu N.S."/>
            <person name="Beckwith C.J."/>
            <person name="Beseler K.G."/>
            <person name="Brison A."/>
            <person name="Carone J.V."/>
            <person name="Caskin T.P."/>
            <person name="Diamond M."/>
            <person name="Durham M.E."/>
            <person name="Foxe J.M."/>
            <person name="Go M."/>
            <person name="Henderson B.A."/>
            <person name="Jones I.B."/>
            <person name="McGettigan J.A."/>
            <person name="Micheletti S.J."/>
            <person name="Nasrallah M.E."/>
            <person name="Ortiz D."/>
            <person name="Piller C.R."/>
            <person name="Privatt S.R."/>
            <person name="Schneider S.L."/>
            <person name="Sharp S."/>
            <person name="Smith T.C."/>
            <person name="Stanton J.D."/>
            <person name="Ullery H.E."/>
            <person name="Wilson R.J."/>
            <person name="Serrano M.G."/>
            <person name="Buck G."/>
            <person name="Lee V."/>
            <person name="Wang Y."/>
            <person name="Carvalho R."/>
            <person name="Voegtly L."/>
            <person name="Shi R."/>
            <person name="Duckworth R."/>
            <person name="Johnson A."/>
            <person name="Loviza R."/>
            <person name="Walstead R."/>
            <person name="Shah Z."/>
            <person name="Kiflezghi M."/>
            <person name="Wade K."/>
            <person name="Ball S.L."/>
            <person name="Bradley K.W."/>
            <person name="Asai D.J."/>
            <person name="Bowman C.A."/>
            <person name="Russell D.A."/>
            <person name="Pope W.H."/>
            <person name="Jacobs-Sera D."/>
            <person name="Hendrix R.W."/>
            <person name="Hatfull G.F."/>
        </authorList>
    </citation>
    <scope>NUCLEOTIDE SEQUENCE [LARGE SCALE GENOMIC DNA]</scope>
    <source>
        <strain evidence="1 2">DSM 27648</strain>
    </source>
</reference>
<dbReference type="KEGG" id="llu:AKJ09_06158"/>
<accession>A0A0K1Q282</accession>
<evidence type="ECO:0000313" key="1">
    <source>
        <dbReference type="EMBL" id="AKU99494.1"/>
    </source>
</evidence>
<keyword evidence="2" id="KW-1185">Reference proteome</keyword>
<dbReference type="STRING" id="1391654.AKJ09_06158"/>
<protein>
    <submittedName>
        <fullName evidence="1">Uncharacterized protein</fullName>
    </submittedName>
</protein>
<organism evidence="1 2">
    <name type="scientific">Labilithrix luteola</name>
    <dbReference type="NCBI Taxonomy" id="1391654"/>
    <lineage>
        <taxon>Bacteria</taxon>
        <taxon>Pseudomonadati</taxon>
        <taxon>Myxococcota</taxon>
        <taxon>Polyangia</taxon>
        <taxon>Polyangiales</taxon>
        <taxon>Labilitrichaceae</taxon>
        <taxon>Labilithrix</taxon>
    </lineage>
</organism>
<proteinExistence type="predicted"/>